<evidence type="ECO:0000256" key="3">
    <source>
        <dbReference type="ARBA" id="ARBA00005174"/>
    </source>
</evidence>
<dbReference type="GO" id="GO:0005524">
    <property type="term" value="F:ATP binding"/>
    <property type="evidence" value="ECO:0007669"/>
    <property type="project" value="UniProtKB-UniRule"/>
</dbReference>
<evidence type="ECO:0000256" key="12">
    <source>
        <dbReference type="HAMAP-Rule" id="MF_00138"/>
    </source>
</evidence>
<dbReference type="Gene3D" id="3.30.1490.20">
    <property type="entry name" value="ATP-grasp fold, A domain"/>
    <property type="match status" value="1"/>
</dbReference>
<organism evidence="15 16">
    <name type="scientific">Candidatus Kaiserbacteria bacterium RIFCSPHIGHO2_01_FULL_55_17</name>
    <dbReference type="NCBI Taxonomy" id="1798484"/>
    <lineage>
        <taxon>Bacteria</taxon>
        <taxon>Candidatus Kaiseribacteriota</taxon>
    </lineage>
</organism>
<dbReference type="EMBL" id="MFKX01000015">
    <property type="protein sequence ID" value="OGG57714.1"/>
    <property type="molecule type" value="Genomic_DNA"/>
</dbReference>
<comment type="cofactor">
    <cofactor evidence="1">
        <name>Mn(2+)</name>
        <dbReference type="ChEBI" id="CHEBI:29035"/>
    </cofactor>
</comment>
<dbReference type="Pfam" id="PF02843">
    <property type="entry name" value="GARS_C"/>
    <property type="match status" value="1"/>
</dbReference>
<dbReference type="GO" id="GO:0006189">
    <property type="term" value="P:'de novo' IMP biosynthetic process"/>
    <property type="evidence" value="ECO:0007669"/>
    <property type="project" value="UniProtKB-UniRule"/>
</dbReference>
<dbReference type="GO" id="GO:0046872">
    <property type="term" value="F:metal ion binding"/>
    <property type="evidence" value="ECO:0007669"/>
    <property type="project" value="InterPro"/>
</dbReference>
<dbReference type="Proteomes" id="UP000177958">
    <property type="component" value="Unassembled WGS sequence"/>
</dbReference>
<dbReference type="Gene3D" id="3.40.50.20">
    <property type="match status" value="1"/>
</dbReference>
<dbReference type="Gene3D" id="3.90.600.10">
    <property type="entry name" value="Phosphoribosylglycinamide synthetase, C-terminal domain"/>
    <property type="match status" value="1"/>
</dbReference>
<dbReference type="NCBIfam" id="TIGR00877">
    <property type="entry name" value="purD"/>
    <property type="match status" value="1"/>
</dbReference>
<evidence type="ECO:0000256" key="6">
    <source>
        <dbReference type="ARBA" id="ARBA00022741"/>
    </source>
</evidence>
<evidence type="ECO:0000256" key="13">
    <source>
        <dbReference type="PROSITE-ProRule" id="PRU00409"/>
    </source>
</evidence>
<dbReference type="InterPro" id="IPR020562">
    <property type="entry name" value="PRibGlycinamide_synth_N"/>
</dbReference>
<dbReference type="InterPro" id="IPR000115">
    <property type="entry name" value="PRibGlycinamide_synth"/>
</dbReference>
<dbReference type="HAMAP" id="MF_00138">
    <property type="entry name" value="GARS"/>
    <property type="match status" value="1"/>
</dbReference>
<keyword evidence="6 13" id="KW-0547">Nucleotide-binding</keyword>
<comment type="similarity">
    <text evidence="9 12">Belongs to the GARS family.</text>
</comment>
<dbReference type="SMART" id="SM01209">
    <property type="entry name" value="GARS_A"/>
    <property type="match status" value="1"/>
</dbReference>
<dbReference type="Gene3D" id="3.30.470.20">
    <property type="entry name" value="ATP-grasp fold, B domain"/>
    <property type="match status" value="1"/>
</dbReference>
<evidence type="ECO:0000259" key="14">
    <source>
        <dbReference type="PROSITE" id="PS50975"/>
    </source>
</evidence>
<dbReference type="PANTHER" id="PTHR43472:SF1">
    <property type="entry name" value="PHOSPHORIBOSYLAMINE--GLYCINE LIGASE, CHLOROPLASTIC"/>
    <property type="match status" value="1"/>
</dbReference>
<name>A0A1F6D8D6_9BACT</name>
<dbReference type="Pfam" id="PF02844">
    <property type="entry name" value="GARS_N"/>
    <property type="match status" value="1"/>
</dbReference>
<dbReference type="GO" id="GO:0004637">
    <property type="term" value="F:phosphoribosylamine-glycine ligase activity"/>
    <property type="evidence" value="ECO:0007669"/>
    <property type="project" value="UniProtKB-UniRule"/>
</dbReference>
<evidence type="ECO:0000256" key="8">
    <source>
        <dbReference type="ARBA" id="ARBA00022840"/>
    </source>
</evidence>
<dbReference type="PANTHER" id="PTHR43472">
    <property type="entry name" value="PHOSPHORIBOSYLAMINE--GLYCINE LIGASE"/>
    <property type="match status" value="1"/>
</dbReference>
<dbReference type="SUPFAM" id="SSF51246">
    <property type="entry name" value="Rudiment single hybrid motif"/>
    <property type="match status" value="1"/>
</dbReference>
<evidence type="ECO:0000256" key="1">
    <source>
        <dbReference type="ARBA" id="ARBA00001936"/>
    </source>
</evidence>
<gene>
    <name evidence="12" type="primary">purD</name>
    <name evidence="15" type="ORF">A2853_00570</name>
</gene>
<dbReference type="InterPro" id="IPR020559">
    <property type="entry name" value="PRibGlycinamide_synth_CS"/>
</dbReference>
<evidence type="ECO:0000256" key="7">
    <source>
        <dbReference type="ARBA" id="ARBA00022755"/>
    </source>
</evidence>
<accession>A0A1F6D8D6</accession>
<dbReference type="PROSITE" id="PS00184">
    <property type="entry name" value="GARS"/>
    <property type="match status" value="1"/>
</dbReference>
<evidence type="ECO:0000313" key="15">
    <source>
        <dbReference type="EMBL" id="OGG57714.1"/>
    </source>
</evidence>
<dbReference type="InterPro" id="IPR037123">
    <property type="entry name" value="PRibGlycinamide_synth_C_sf"/>
</dbReference>
<evidence type="ECO:0000256" key="10">
    <source>
        <dbReference type="ARBA" id="ARBA00042242"/>
    </source>
</evidence>
<evidence type="ECO:0000256" key="5">
    <source>
        <dbReference type="ARBA" id="ARBA00022598"/>
    </source>
</evidence>
<protein>
    <recommendedName>
        <fullName evidence="4 12">Phosphoribosylamine--glycine ligase</fullName>
        <ecNumber evidence="4 12">6.3.4.13</ecNumber>
    </recommendedName>
    <alternativeName>
        <fullName evidence="12">GARS</fullName>
    </alternativeName>
    <alternativeName>
        <fullName evidence="10 12">Glycinamide ribonucleotide synthetase</fullName>
    </alternativeName>
    <alternativeName>
        <fullName evidence="11 12">Phosphoribosylglycinamide synthetase</fullName>
    </alternativeName>
</protein>
<keyword evidence="7 12" id="KW-0658">Purine biosynthesis</keyword>
<dbReference type="InterPro" id="IPR020561">
    <property type="entry name" value="PRibGlycinamid_synth_ATP-grasp"/>
</dbReference>
<dbReference type="InterPro" id="IPR020560">
    <property type="entry name" value="PRibGlycinamide_synth_C-dom"/>
</dbReference>
<keyword evidence="8 13" id="KW-0067">ATP-binding</keyword>
<evidence type="ECO:0000313" key="16">
    <source>
        <dbReference type="Proteomes" id="UP000177958"/>
    </source>
</evidence>
<dbReference type="InterPro" id="IPR016185">
    <property type="entry name" value="PreATP-grasp_dom_sf"/>
</dbReference>
<dbReference type="SUPFAM" id="SSF56059">
    <property type="entry name" value="Glutathione synthetase ATP-binding domain-like"/>
    <property type="match status" value="1"/>
</dbReference>
<dbReference type="InterPro" id="IPR011761">
    <property type="entry name" value="ATP-grasp"/>
</dbReference>
<dbReference type="SMART" id="SM01210">
    <property type="entry name" value="GARS_C"/>
    <property type="match status" value="1"/>
</dbReference>
<dbReference type="GO" id="GO:0009113">
    <property type="term" value="P:purine nucleobase biosynthetic process"/>
    <property type="evidence" value="ECO:0007669"/>
    <property type="project" value="InterPro"/>
</dbReference>
<comment type="catalytic activity">
    <reaction evidence="12">
        <text>5-phospho-beta-D-ribosylamine + glycine + ATP = N(1)-(5-phospho-beta-D-ribosyl)glycinamide + ADP + phosphate + H(+)</text>
        <dbReference type="Rhea" id="RHEA:17453"/>
        <dbReference type="ChEBI" id="CHEBI:15378"/>
        <dbReference type="ChEBI" id="CHEBI:30616"/>
        <dbReference type="ChEBI" id="CHEBI:43474"/>
        <dbReference type="ChEBI" id="CHEBI:57305"/>
        <dbReference type="ChEBI" id="CHEBI:58681"/>
        <dbReference type="ChEBI" id="CHEBI:143788"/>
        <dbReference type="ChEBI" id="CHEBI:456216"/>
        <dbReference type="EC" id="6.3.4.13"/>
    </reaction>
</comment>
<evidence type="ECO:0000256" key="4">
    <source>
        <dbReference type="ARBA" id="ARBA00013255"/>
    </source>
</evidence>
<comment type="pathway">
    <text evidence="3 12">Purine metabolism; IMP biosynthesis via de novo pathway; N(1)-(5-phospho-D-ribosyl)glycinamide from 5-phospho-alpha-D-ribose 1-diphosphate: step 2/2.</text>
</comment>
<comment type="caution">
    <text evidence="15">The sequence shown here is derived from an EMBL/GenBank/DDBJ whole genome shotgun (WGS) entry which is preliminary data.</text>
</comment>
<evidence type="ECO:0000256" key="11">
    <source>
        <dbReference type="ARBA" id="ARBA00042864"/>
    </source>
</evidence>
<reference evidence="15 16" key="1">
    <citation type="journal article" date="2016" name="Nat. Commun.">
        <title>Thousands of microbial genomes shed light on interconnected biogeochemical processes in an aquifer system.</title>
        <authorList>
            <person name="Anantharaman K."/>
            <person name="Brown C.T."/>
            <person name="Hug L.A."/>
            <person name="Sharon I."/>
            <person name="Castelle C.J."/>
            <person name="Probst A.J."/>
            <person name="Thomas B.C."/>
            <person name="Singh A."/>
            <person name="Wilkins M.J."/>
            <person name="Karaoz U."/>
            <person name="Brodie E.L."/>
            <person name="Williams K.H."/>
            <person name="Hubbard S.S."/>
            <person name="Banfield J.F."/>
        </authorList>
    </citation>
    <scope>NUCLEOTIDE SEQUENCE [LARGE SCALE GENOMIC DNA]</scope>
</reference>
<dbReference type="Pfam" id="PF01071">
    <property type="entry name" value="GARS_A"/>
    <property type="match status" value="1"/>
</dbReference>
<dbReference type="SUPFAM" id="SSF52440">
    <property type="entry name" value="PreATP-grasp domain"/>
    <property type="match status" value="1"/>
</dbReference>
<dbReference type="InterPro" id="IPR011054">
    <property type="entry name" value="Rudment_hybrid_motif"/>
</dbReference>
<dbReference type="EC" id="6.3.4.13" evidence="4 12"/>
<dbReference type="FunFam" id="3.90.600.10:FF:000001">
    <property type="entry name" value="Trifunctional purine biosynthetic protein adenosine-3"/>
    <property type="match status" value="1"/>
</dbReference>
<evidence type="ECO:0000256" key="2">
    <source>
        <dbReference type="ARBA" id="ARBA00001946"/>
    </source>
</evidence>
<sequence length="425" mass="45916">MAVDVLLIGSGGREHALAWKLKQSSRLGKLYIAPGNGGTRNVGENVPVGVMEFEKLAVFAEEKKIGLTICSVDDPLAGGIVDLFKSRGLRIWGPSKAAAQIESSKAFSKQLMREAGIPTADFAVFTNHDEALRYVREHGVPIVIKASGLALGKGVAVCRTLAEAEVALKEIMLDRVFKDSGTEVVVEQYLEGPEVSIHALSDGKTYKMFPVSQDHKTIGEGDTGKNTGGMGTIVPVPWVLQAAIEGIEHRIVRPTLEALNKRGAPYTGILYPGLKMPGEGPKVLEYNARFGDPECQVYMRLLKTDILDLFEACVDQSLDTQNLEWNSGFAVNIVVASGGYPDEYKKGFPITGIEEAEKLPDIVVFHAGTTFDGTLKTSGGRVLGVSAVGSTLQEALDRAYEAVGKIHFEGMYFRRDIGAKALDFK</sequence>
<dbReference type="PROSITE" id="PS50975">
    <property type="entry name" value="ATP_GRASP"/>
    <property type="match status" value="1"/>
</dbReference>
<feature type="domain" description="ATP-grasp" evidence="14">
    <location>
        <begin position="109"/>
        <end position="315"/>
    </location>
</feature>
<dbReference type="UniPathway" id="UPA00074">
    <property type="reaction ID" value="UER00125"/>
</dbReference>
<proteinExistence type="inferred from homology"/>
<evidence type="ECO:0000256" key="9">
    <source>
        <dbReference type="ARBA" id="ARBA00038345"/>
    </source>
</evidence>
<comment type="cofactor">
    <cofactor evidence="2">
        <name>Mg(2+)</name>
        <dbReference type="ChEBI" id="CHEBI:18420"/>
    </cofactor>
</comment>
<dbReference type="InterPro" id="IPR013815">
    <property type="entry name" value="ATP_grasp_subdomain_1"/>
</dbReference>
<keyword evidence="5 12" id="KW-0436">Ligase</keyword>
<dbReference type="AlphaFoldDB" id="A0A1F6D8D6"/>